<keyword evidence="3" id="KW-0238">DNA-binding</keyword>
<keyword evidence="4" id="KW-0804">Transcription</keyword>
<organism evidence="6 7">
    <name type="scientific">Metapseudomonas boanensis</name>
    <dbReference type="NCBI Taxonomy" id="2822138"/>
    <lineage>
        <taxon>Bacteria</taxon>
        <taxon>Pseudomonadati</taxon>
        <taxon>Pseudomonadota</taxon>
        <taxon>Gammaproteobacteria</taxon>
        <taxon>Pseudomonadales</taxon>
        <taxon>Pseudomonadaceae</taxon>
        <taxon>Metapseudomonas</taxon>
    </lineage>
</organism>
<name>A0ABS5XI57_9GAMM</name>
<dbReference type="PROSITE" id="PS50931">
    <property type="entry name" value="HTH_LYSR"/>
    <property type="match status" value="1"/>
</dbReference>
<dbReference type="SUPFAM" id="SSF46785">
    <property type="entry name" value="Winged helix' DNA-binding domain"/>
    <property type="match status" value="1"/>
</dbReference>
<dbReference type="EMBL" id="JAGTIS010000006">
    <property type="protein sequence ID" value="MBT8766973.1"/>
    <property type="molecule type" value="Genomic_DNA"/>
</dbReference>
<dbReference type="PANTHER" id="PTHR30537:SF72">
    <property type="entry name" value="LYSR FAMILY TRANSCRIPTIONAL REGULATOR"/>
    <property type="match status" value="1"/>
</dbReference>
<protein>
    <submittedName>
        <fullName evidence="6">LysR family transcriptional regulator</fullName>
    </submittedName>
</protein>
<dbReference type="InterPro" id="IPR005119">
    <property type="entry name" value="LysR_subst-bd"/>
</dbReference>
<dbReference type="InterPro" id="IPR036388">
    <property type="entry name" value="WH-like_DNA-bd_sf"/>
</dbReference>
<feature type="domain" description="HTH lysR-type" evidence="5">
    <location>
        <begin position="4"/>
        <end position="61"/>
    </location>
</feature>
<keyword evidence="7" id="KW-1185">Reference proteome</keyword>
<comment type="caution">
    <text evidence="6">The sequence shown here is derived from an EMBL/GenBank/DDBJ whole genome shotgun (WGS) entry which is preliminary data.</text>
</comment>
<sequence>MAFDRLDAMRAFCRIVELGSFTRAADALAMAKTTVSGQVQALETQLGVKLLHRTTRRVTPTTDGSAYYERARALLDDIDELEATMSQSHSVARGRVKVEMPSPVGRFLVIPALPDFVARHPQIQLDISCSERIVDLVQEGVDCAIRGGVITDPDLVCRPIGQMRFCLCASPTYLAGAAPLYSPEDLAQHRFLAFVFPASGRQMRPELSHGAECFTLDQPPTMRFNSGGAYIAAAEAGLGIVAVPMAEARLSIEAGKLVEVLPAWRPASMPMSLVYPYSRHLSARVRAFIDWAIAVMGDDPLWRSQ</sequence>
<dbReference type="SUPFAM" id="SSF53850">
    <property type="entry name" value="Periplasmic binding protein-like II"/>
    <property type="match status" value="1"/>
</dbReference>
<dbReference type="RefSeq" id="WP_215374848.1">
    <property type="nucleotide sequence ID" value="NZ_JAGTIS010000006.1"/>
</dbReference>
<dbReference type="InterPro" id="IPR036390">
    <property type="entry name" value="WH_DNA-bd_sf"/>
</dbReference>
<evidence type="ECO:0000256" key="1">
    <source>
        <dbReference type="ARBA" id="ARBA00009437"/>
    </source>
</evidence>
<keyword evidence="2" id="KW-0805">Transcription regulation</keyword>
<evidence type="ECO:0000313" key="6">
    <source>
        <dbReference type="EMBL" id="MBT8766973.1"/>
    </source>
</evidence>
<evidence type="ECO:0000256" key="2">
    <source>
        <dbReference type="ARBA" id="ARBA00023015"/>
    </source>
</evidence>
<dbReference type="Gene3D" id="3.40.190.290">
    <property type="match status" value="1"/>
</dbReference>
<dbReference type="Gene3D" id="1.10.10.10">
    <property type="entry name" value="Winged helix-like DNA-binding domain superfamily/Winged helix DNA-binding domain"/>
    <property type="match status" value="1"/>
</dbReference>
<dbReference type="Pfam" id="PF03466">
    <property type="entry name" value="LysR_substrate"/>
    <property type="match status" value="1"/>
</dbReference>
<comment type="similarity">
    <text evidence="1">Belongs to the LysR transcriptional regulatory family.</text>
</comment>
<dbReference type="InterPro" id="IPR000847">
    <property type="entry name" value="LysR_HTH_N"/>
</dbReference>
<evidence type="ECO:0000256" key="3">
    <source>
        <dbReference type="ARBA" id="ARBA00023125"/>
    </source>
</evidence>
<accession>A0ABS5XI57</accession>
<proteinExistence type="inferred from homology"/>
<dbReference type="PANTHER" id="PTHR30537">
    <property type="entry name" value="HTH-TYPE TRANSCRIPTIONAL REGULATOR"/>
    <property type="match status" value="1"/>
</dbReference>
<gene>
    <name evidence="6" type="ORF">J7302_12685</name>
</gene>
<dbReference type="InterPro" id="IPR058163">
    <property type="entry name" value="LysR-type_TF_proteobact-type"/>
</dbReference>
<evidence type="ECO:0000259" key="5">
    <source>
        <dbReference type="PROSITE" id="PS50931"/>
    </source>
</evidence>
<dbReference type="CDD" id="cd08472">
    <property type="entry name" value="PBP2_CrgA_like_3"/>
    <property type="match status" value="1"/>
</dbReference>
<dbReference type="Proteomes" id="UP001519667">
    <property type="component" value="Unassembled WGS sequence"/>
</dbReference>
<reference evidence="6 7" key="1">
    <citation type="submission" date="2021-04" db="EMBL/GenBank/DDBJ databases">
        <title>Pseudomonas boanensis sp. nov., a bacterium isolated from river water used for household purposes in Boane District, Mozambique.</title>
        <authorList>
            <person name="Nicklasson M."/>
            <person name="Martin-Rodriguez A.J."/>
            <person name="Thorell K."/>
            <person name="Neves L."/>
            <person name="Mussagy A."/>
            <person name="Rydberg H.A."/>
            <person name="Hernroth B."/>
            <person name="Svensson-Stadler L."/>
            <person name="Sjoling A."/>
        </authorList>
    </citation>
    <scope>NUCLEOTIDE SEQUENCE [LARGE SCALE GENOMIC DNA]</scope>
    <source>
        <strain evidence="6 7">DB1</strain>
    </source>
</reference>
<dbReference type="Pfam" id="PF00126">
    <property type="entry name" value="HTH_1"/>
    <property type="match status" value="1"/>
</dbReference>
<evidence type="ECO:0000313" key="7">
    <source>
        <dbReference type="Proteomes" id="UP001519667"/>
    </source>
</evidence>
<evidence type="ECO:0000256" key="4">
    <source>
        <dbReference type="ARBA" id="ARBA00023163"/>
    </source>
</evidence>